<accession>M7NT26</accession>
<evidence type="ECO:0000313" key="2">
    <source>
        <dbReference type="EMBL" id="EMR01639.1"/>
    </source>
</evidence>
<comment type="caution">
    <text evidence="2">The sequence shown here is derived from an EMBL/GenBank/DDBJ whole genome shotgun (WGS) entry which is preliminary data.</text>
</comment>
<organism evidence="2 3">
    <name type="scientific">Cesiribacter andamanensis AMV16</name>
    <dbReference type="NCBI Taxonomy" id="1279009"/>
    <lineage>
        <taxon>Bacteria</taxon>
        <taxon>Pseudomonadati</taxon>
        <taxon>Bacteroidota</taxon>
        <taxon>Cytophagia</taxon>
        <taxon>Cytophagales</taxon>
        <taxon>Cesiribacteraceae</taxon>
        <taxon>Cesiribacter</taxon>
    </lineage>
</organism>
<reference evidence="2 3" key="1">
    <citation type="journal article" date="2013" name="Genome Announc.">
        <title>Draft Genome Sequence of Cesiribacter andamanensis Strain AMV16T, Isolated from a Soil Sample from a Mud Volcano in the Andaman Islands, India.</title>
        <authorList>
            <person name="Shivaji S."/>
            <person name="Ara S."/>
            <person name="Begum Z."/>
            <person name="Srinivas T.N."/>
            <person name="Singh A."/>
            <person name="Kumar Pinnaka A."/>
        </authorList>
    </citation>
    <scope>NUCLEOTIDE SEQUENCE [LARGE SCALE GENOMIC DNA]</scope>
    <source>
        <strain evidence="2 3">AMV16</strain>
    </source>
</reference>
<dbReference type="EMBL" id="AODQ01000100">
    <property type="protein sequence ID" value="EMR01639.1"/>
    <property type="molecule type" value="Genomic_DNA"/>
</dbReference>
<gene>
    <name evidence="2" type="ORF">ADICEAN_03235</name>
</gene>
<keyword evidence="3" id="KW-1185">Reference proteome</keyword>
<name>M7NT26_9BACT</name>
<sequence length="307" mass="34695">MIRKKLPYFALLASLLCMPAYTHGQSYREQRLEFAAYNVGLNALMGGIGAAINKKPGQTAGNAFLKGLGKGAAGGLLIHQAKAAAHRIDRHEKLGWAWPARLTNALGSSIVQNAATNRGMLDQLHLNLWLVRADYDLKEKQFLMRLLPTAVYGAVKFTNYGHLDLRRSLHTGYLYYQFTSQELLDQGVYGRSLSMAIGVGTPYYSEYMYHEVVAHEVVHGLQYESGVWINAYLHKPDASLKKHLGWYKTLGRFVYLDANTLVQKPMRLFGRQEGCYLSRFSEKEAHHYATRSYISCEETYGGFFPIR</sequence>
<dbReference type="OrthoDB" id="1438469at2"/>
<protein>
    <submittedName>
        <fullName evidence="2">Uncharacterized protein</fullName>
    </submittedName>
</protein>
<proteinExistence type="predicted"/>
<dbReference type="Proteomes" id="UP000011910">
    <property type="component" value="Unassembled WGS sequence"/>
</dbReference>
<dbReference type="STRING" id="1279009.ADICEAN_03235"/>
<feature type="signal peptide" evidence="1">
    <location>
        <begin position="1"/>
        <end position="24"/>
    </location>
</feature>
<evidence type="ECO:0000256" key="1">
    <source>
        <dbReference type="SAM" id="SignalP"/>
    </source>
</evidence>
<feature type="chain" id="PRO_5004082270" evidence="1">
    <location>
        <begin position="25"/>
        <end position="307"/>
    </location>
</feature>
<keyword evidence="1" id="KW-0732">Signal</keyword>
<dbReference type="eggNOG" id="ENOG502ZQBP">
    <property type="taxonomic scope" value="Bacteria"/>
</dbReference>
<evidence type="ECO:0000313" key="3">
    <source>
        <dbReference type="Proteomes" id="UP000011910"/>
    </source>
</evidence>
<dbReference type="RefSeq" id="WP_009196618.1">
    <property type="nucleotide sequence ID" value="NZ_AODQ01000100.1"/>
</dbReference>
<dbReference type="AlphaFoldDB" id="M7NT26"/>